<proteinExistence type="inferred from homology"/>
<dbReference type="InterPro" id="IPR023214">
    <property type="entry name" value="HAD_sf"/>
</dbReference>
<comment type="similarity">
    <text evidence="1">Belongs to the 5'(3')-deoxyribonucleotidase family.</text>
</comment>
<dbReference type="GO" id="GO:0009264">
    <property type="term" value="P:deoxyribonucleotide catabolic process"/>
    <property type="evidence" value="ECO:0007669"/>
    <property type="project" value="InterPro"/>
</dbReference>
<name>A0A2M9CD34_9CELL</name>
<feature type="active site" description="Proton donor" evidence="2">
    <location>
        <position position="6"/>
    </location>
</feature>
<feature type="active site" description="Nucleophile" evidence="2">
    <location>
        <position position="4"/>
    </location>
</feature>
<accession>A0A2M9CD34</accession>
<gene>
    <name evidence="3" type="ORF">CLV28_2721</name>
</gene>
<dbReference type="InterPro" id="IPR036412">
    <property type="entry name" value="HAD-like_sf"/>
</dbReference>
<reference evidence="3 4" key="1">
    <citation type="submission" date="2017-11" db="EMBL/GenBank/DDBJ databases">
        <title>Genomic Encyclopedia of Archaeal and Bacterial Type Strains, Phase II (KMG-II): From Individual Species to Whole Genera.</title>
        <authorList>
            <person name="Goeker M."/>
        </authorList>
    </citation>
    <scope>NUCLEOTIDE SEQUENCE [LARGE SCALE GENOMIC DNA]</scope>
    <source>
        <strain evidence="3 4">DSM 25478</strain>
    </source>
</reference>
<evidence type="ECO:0000313" key="4">
    <source>
        <dbReference type="Proteomes" id="UP000231693"/>
    </source>
</evidence>
<protein>
    <submittedName>
        <fullName evidence="3">Deoxypyrimidine-specific 5' nucleotidase type C protein (NT5C)</fullName>
    </submittedName>
</protein>
<evidence type="ECO:0000256" key="1">
    <source>
        <dbReference type="ARBA" id="ARBA00009589"/>
    </source>
</evidence>
<keyword evidence="4" id="KW-1185">Reference proteome</keyword>
<dbReference type="Gene3D" id="3.40.50.1000">
    <property type="entry name" value="HAD superfamily/HAD-like"/>
    <property type="match status" value="1"/>
</dbReference>
<dbReference type="Pfam" id="PF06941">
    <property type="entry name" value="NT5C"/>
    <property type="match status" value="1"/>
</dbReference>
<dbReference type="SUPFAM" id="SSF56784">
    <property type="entry name" value="HAD-like"/>
    <property type="match status" value="1"/>
</dbReference>
<comment type="caution">
    <text evidence="3">The sequence shown here is derived from an EMBL/GenBank/DDBJ whole genome shotgun (WGS) entry which is preliminary data.</text>
</comment>
<dbReference type="GO" id="GO:0008253">
    <property type="term" value="F:5'-nucleotidase activity"/>
    <property type="evidence" value="ECO:0007669"/>
    <property type="project" value="InterPro"/>
</dbReference>
<organism evidence="3 4">
    <name type="scientific">Sediminihabitans luteus</name>
    <dbReference type="NCBI Taxonomy" id="1138585"/>
    <lineage>
        <taxon>Bacteria</taxon>
        <taxon>Bacillati</taxon>
        <taxon>Actinomycetota</taxon>
        <taxon>Actinomycetes</taxon>
        <taxon>Micrococcales</taxon>
        <taxon>Cellulomonadaceae</taxon>
        <taxon>Sediminihabitans</taxon>
    </lineage>
</organism>
<sequence length="194" mass="21539">MGFDVDEVLYPWVATLRHHLHTSEGWPLDRMPEPTRYGFGPDWGMADDAEFLAHAVATARAGLLHTYGDPLEGAAEVTHRLVDAGHTVHVVTARRYDESYGVNAVLADSTRRWLERHDIAFTTLDLELDKTAVPTDVYLDDRPDHVDALCAAGTRGVLMDSFHNQDPSCGRERVHSLAEFADLVEEMSANPATC</sequence>
<evidence type="ECO:0000256" key="2">
    <source>
        <dbReference type="PIRSR" id="PIRSR610708-1"/>
    </source>
</evidence>
<dbReference type="Proteomes" id="UP000231693">
    <property type="component" value="Unassembled WGS sequence"/>
</dbReference>
<dbReference type="AlphaFoldDB" id="A0A2M9CD34"/>
<dbReference type="EMBL" id="PGFE01000005">
    <property type="protein sequence ID" value="PJJ69258.1"/>
    <property type="molecule type" value="Genomic_DNA"/>
</dbReference>
<evidence type="ECO:0000313" key="3">
    <source>
        <dbReference type="EMBL" id="PJJ69258.1"/>
    </source>
</evidence>
<dbReference type="InterPro" id="IPR010708">
    <property type="entry name" value="5'(3')-deoxyribonucleotidase"/>
</dbReference>